<dbReference type="InterPro" id="IPR002871">
    <property type="entry name" value="NIF_FeS_clus_asmbl_NifU_N"/>
</dbReference>
<dbReference type="GO" id="GO:0005506">
    <property type="term" value="F:iron ion binding"/>
    <property type="evidence" value="ECO:0007669"/>
    <property type="project" value="InterPro"/>
</dbReference>
<dbReference type="Proteomes" id="UP000630660">
    <property type="component" value="Unassembled WGS sequence"/>
</dbReference>
<name>A0A9D5QDW6_UNCW3</name>
<dbReference type="PANTHER" id="PTHR10093">
    <property type="entry name" value="IRON-SULFUR CLUSTER ASSEMBLY ENZYME NIFU HOMOLOG"/>
    <property type="match status" value="1"/>
</dbReference>
<organism evidence="2 3">
    <name type="scientific">candidate division WOR-3 bacterium</name>
    <dbReference type="NCBI Taxonomy" id="2052148"/>
    <lineage>
        <taxon>Bacteria</taxon>
        <taxon>Bacteria division WOR-3</taxon>
    </lineage>
</organism>
<dbReference type="EMBL" id="WJKJ01000319">
    <property type="protein sequence ID" value="MBD3365471.1"/>
    <property type="molecule type" value="Genomic_DNA"/>
</dbReference>
<evidence type="ECO:0000313" key="2">
    <source>
        <dbReference type="EMBL" id="MBD3365471.1"/>
    </source>
</evidence>
<dbReference type="GO" id="GO:0016226">
    <property type="term" value="P:iron-sulfur cluster assembly"/>
    <property type="evidence" value="ECO:0007669"/>
    <property type="project" value="InterPro"/>
</dbReference>
<sequence length="138" mass="14858">MADDADTAVWKRLFGDYSDAFLDHSYQPRNVGSIPDADVHVRHTGPCGDTIELCIKMKSGVISEITFIPDGCEGTTACGSALTELARGKRVKDASAISAASIENYLDGLAEEHKHCAGLAVSVLHQAIAQLIRKTRSW</sequence>
<dbReference type="GO" id="GO:0051536">
    <property type="term" value="F:iron-sulfur cluster binding"/>
    <property type="evidence" value="ECO:0007669"/>
    <property type="project" value="InterPro"/>
</dbReference>
<dbReference type="Gene3D" id="3.90.1010.10">
    <property type="match status" value="1"/>
</dbReference>
<feature type="domain" description="NIF system FeS cluster assembly NifU N-terminal" evidence="1">
    <location>
        <begin position="17"/>
        <end position="135"/>
    </location>
</feature>
<evidence type="ECO:0000259" key="1">
    <source>
        <dbReference type="Pfam" id="PF01592"/>
    </source>
</evidence>
<evidence type="ECO:0000313" key="3">
    <source>
        <dbReference type="Proteomes" id="UP000630660"/>
    </source>
</evidence>
<dbReference type="Pfam" id="PF01592">
    <property type="entry name" value="NifU_N"/>
    <property type="match status" value="1"/>
</dbReference>
<dbReference type="SUPFAM" id="SSF82649">
    <property type="entry name" value="SufE/NifU"/>
    <property type="match status" value="1"/>
</dbReference>
<comment type="caution">
    <text evidence="2">The sequence shown here is derived from an EMBL/GenBank/DDBJ whole genome shotgun (WGS) entry which is preliminary data.</text>
</comment>
<dbReference type="AlphaFoldDB" id="A0A9D5QDW6"/>
<protein>
    <submittedName>
        <fullName evidence="2">Iron-sulfur cluster assembly scaffold protein</fullName>
    </submittedName>
</protein>
<accession>A0A9D5QDW6</accession>
<dbReference type="CDD" id="cd06664">
    <property type="entry name" value="IscU_like"/>
    <property type="match status" value="1"/>
</dbReference>
<proteinExistence type="predicted"/>
<reference evidence="2" key="1">
    <citation type="submission" date="2019-11" db="EMBL/GenBank/DDBJ databases">
        <title>Microbial mats filling the niche in hypersaline microbial mats.</title>
        <authorList>
            <person name="Wong H.L."/>
            <person name="Macleod F.I."/>
            <person name="White R.A. III"/>
            <person name="Burns B.P."/>
        </authorList>
    </citation>
    <scope>NUCLEOTIDE SEQUENCE</scope>
    <source>
        <strain evidence="2">Bin_327</strain>
    </source>
</reference>
<gene>
    <name evidence="2" type="ORF">GF359_09690</name>
</gene>